<dbReference type="InterPro" id="IPR043129">
    <property type="entry name" value="ATPase_NBD"/>
</dbReference>
<evidence type="ECO:0000256" key="8">
    <source>
        <dbReference type="ARBA" id="ARBA00048596"/>
    </source>
</evidence>
<dbReference type="InterPro" id="IPR011245">
    <property type="entry name" value="Butyrate_kin"/>
</dbReference>
<evidence type="ECO:0000256" key="10">
    <source>
        <dbReference type="RuleBase" id="RU003835"/>
    </source>
</evidence>
<evidence type="ECO:0000256" key="6">
    <source>
        <dbReference type="ARBA" id="ARBA00022777"/>
    </source>
</evidence>
<evidence type="ECO:0000256" key="3">
    <source>
        <dbReference type="ARBA" id="ARBA00022490"/>
    </source>
</evidence>
<accession>A0ABQ0B5M2</accession>
<keyword evidence="6 9" id="KW-0418">Kinase</keyword>
<evidence type="ECO:0000256" key="2">
    <source>
        <dbReference type="ARBA" id="ARBA00008748"/>
    </source>
</evidence>
<dbReference type="Pfam" id="PF00871">
    <property type="entry name" value="Acetate_kinase"/>
    <property type="match status" value="1"/>
</dbReference>
<keyword evidence="3 9" id="KW-0963">Cytoplasm</keyword>
<evidence type="ECO:0000256" key="4">
    <source>
        <dbReference type="ARBA" id="ARBA00022679"/>
    </source>
</evidence>
<gene>
    <name evidence="11" type="primary">buk_1</name>
    <name evidence="9" type="synonym">buk</name>
    <name evidence="11" type="ORF">K040078D81_08510</name>
</gene>
<organism evidence="11 12">
    <name type="scientific">Blautia hominis</name>
    <dbReference type="NCBI Taxonomy" id="2025493"/>
    <lineage>
        <taxon>Bacteria</taxon>
        <taxon>Bacillati</taxon>
        <taxon>Bacillota</taxon>
        <taxon>Clostridia</taxon>
        <taxon>Lachnospirales</taxon>
        <taxon>Lachnospiraceae</taxon>
        <taxon>Blautia</taxon>
    </lineage>
</organism>
<dbReference type="Proteomes" id="UP001600943">
    <property type="component" value="Unassembled WGS sequence"/>
</dbReference>
<dbReference type="GO" id="GO:0016301">
    <property type="term" value="F:kinase activity"/>
    <property type="evidence" value="ECO:0007669"/>
    <property type="project" value="UniProtKB-KW"/>
</dbReference>
<evidence type="ECO:0000256" key="1">
    <source>
        <dbReference type="ARBA" id="ARBA00004496"/>
    </source>
</evidence>
<dbReference type="NCBIfam" id="NF002834">
    <property type="entry name" value="PRK03011.1-5"/>
    <property type="match status" value="1"/>
</dbReference>
<dbReference type="EMBL" id="BAABYW010000001">
    <property type="protein sequence ID" value="GAA6406734.1"/>
    <property type="molecule type" value="Genomic_DNA"/>
</dbReference>
<comment type="caution">
    <text evidence="11">The sequence shown here is derived from an EMBL/GenBank/DDBJ whole genome shotgun (WGS) entry which is preliminary data.</text>
</comment>
<dbReference type="NCBIfam" id="TIGR02707">
    <property type="entry name" value="butyr_kinase"/>
    <property type="match status" value="1"/>
</dbReference>
<dbReference type="CDD" id="cd24011">
    <property type="entry name" value="ASKHA_NBD_BK"/>
    <property type="match status" value="1"/>
</dbReference>
<dbReference type="SUPFAM" id="SSF53067">
    <property type="entry name" value="Actin-like ATPase domain"/>
    <property type="match status" value="2"/>
</dbReference>
<keyword evidence="12" id="KW-1185">Reference proteome</keyword>
<dbReference type="HAMAP" id="MF_00542">
    <property type="entry name" value="Butyrate_kinase"/>
    <property type="match status" value="1"/>
</dbReference>
<dbReference type="PANTHER" id="PTHR21060:SF3">
    <property type="entry name" value="BUTYRATE KINASE 2-RELATED"/>
    <property type="match status" value="1"/>
</dbReference>
<comment type="subcellular location">
    <subcellularLocation>
        <location evidence="1 9">Cytoplasm</location>
    </subcellularLocation>
</comment>
<comment type="similarity">
    <text evidence="2 9 10">Belongs to the acetokinase family.</text>
</comment>
<evidence type="ECO:0000256" key="9">
    <source>
        <dbReference type="HAMAP-Rule" id="MF_00542"/>
    </source>
</evidence>
<keyword evidence="7 9" id="KW-0067">ATP-binding</keyword>
<dbReference type="InterPro" id="IPR000890">
    <property type="entry name" value="Aliphatic_acid_kin_short-chain"/>
</dbReference>
<keyword evidence="4 9" id="KW-0808">Transferase</keyword>
<dbReference type="InterPro" id="IPR023865">
    <property type="entry name" value="Aliphatic_acid_kinase_CS"/>
</dbReference>
<evidence type="ECO:0000256" key="5">
    <source>
        <dbReference type="ARBA" id="ARBA00022741"/>
    </source>
</evidence>
<dbReference type="Gene3D" id="3.30.420.40">
    <property type="match status" value="2"/>
</dbReference>
<dbReference type="PIRSF" id="PIRSF036458">
    <property type="entry name" value="Butyrate_kin"/>
    <property type="match status" value="1"/>
</dbReference>
<dbReference type="RefSeq" id="WP_095171819.1">
    <property type="nucleotide sequence ID" value="NZ_BAABYW010000001.1"/>
</dbReference>
<dbReference type="PANTHER" id="PTHR21060">
    <property type="entry name" value="ACETATE KINASE"/>
    <property type="match status" value="1"/>
</dbReference>
<proteinExistence type="inferred from homology"/>
<reference evidence="11 12" key="1">
    <citation type="submission" date="2024-04" db="EMBL/GenBank/DDBJ databases">
        <title>Defined microbial consortia suppress multidrug-resistant proinflammatory Enterobacteriaceae via ecological control.</title>
        <authorList>
            <person name="Furuichi M."/>
            <person name="Kawaguchi T."/>
            <person name="Pust M."/>
            <person name="Yasuma K."/>
            <person name="Plichta D."/>
            <person name="Hasegawa N."/>
            <person name="Ohya T."/>
            <person name="Bhattarai S."/>
            <person name="Sasajima S."/>
            <person name="Aoto Y."/>
            <person name="Tuganbaev T."/>
            <person name="Yaginuma M."/>
            <person name="Ueda M."/>
            <person name="Okahashi N."/>
            <person name="Amafuji K."/>
            <person name="Kiridooshi Y."/>
            <person name="Sugita K."/>
            <person name="Strazar M."/>
            <person name="Skelly A."/>
            <person name="Suda W."/>
            <person name="Hattori M."/>
            <person name="Nakamoto N."/>
            <person name="Caballero S."/>
            <person name="Norman J."/>
            <person name="Olle B."/>
            <person name="Tanoue T."/>
            <person name="Arita M."/>
            <person name="Bucci V."/>
            <person name="Atarashi K."/>
            <person name="Xavier R."/>
            <person name="Honda K."/>
        </authorList>
    </citation>
    <scope>NUCLEOTIDE SEQUENCE [LARGE SCALE GENOMIC DNA]</scope>
    <source>
        <strain evidence="12">k04-0078-D8-1</strain>
    </source>
</reference>
<keyword evidence="5 9" id="KW-0547">Nucleotide-binding</keyword>
<name>A0ABQ0B5M2_9FIRM</name>
<sequence>MKIMVINPGGTSTKTAVFEDEHVLFKKTIIHAADELRRFPHVVDQLDYRRNIILDTLSEAGFVPGDFSCVVGRGGLLAPLQGGTYGVNERMTKDLKKAVHGEHPSNLGPILAKEIADEVNIPSFIVDPVSVDELMPIARISGLAELERPSWFHALNHKAVARFIAKRIEREYEDCNFIIAHLGSGNSIVAHKEGRMIDGSGGRSNGPFSPERSGGLPTYPLVELCYSGKYSHEEMVDKISSGGGIYDHLGTKDAREVEERIKKGDEKARTVYQAFVYSVAKEICSYAAVFEGKVDCIILTGGLAHSGYVTEEITRMTGFLAPVEIVPGEFELEALAYGALRVLRKEEEPKCYG</sequence>
<dbReference type="EC" id="2.7.2.7" evidence="9"/>
<evidence type="ECO:0000256" key="7">
    <source>
        <dbReference type="ARBA" id="ARBA00022840"/>
    </source>
</evidence>
<comment type="catalytic activity">
    <reaction evidence="8 9">
        <text>butanoate + ATP = butanoyl phosphate + ADP</text>
        <dbReference type="Rhea" id="RHEA:13585"/>
        <dbReference type="ChEBI" id="CHEBI:17968"/>
        <dbReference type="ChEBI" id="CHEBI:30616"/>
        <dbReference type="ChEBI" id="CHEBI:58079"/>
        <dbReference type="ChEBI" id="CHEBI:456216"/>
        <dbReference type="EC" id="2.7.2.7"/>
    </reaction>
</comment>
<dbReference type="PROSITE" id="PS01076">
    <property type="entry name" value="ACETATE_KINASE_2"/>
    <property type="match status" value="1"/>
</dbReference>
<protein>
    <recommendedName>
        <fullName evidence="9">Probable butyrate kinase</fullName>
        <shortName evidence="9">BK</shortName>
        <ecNumber evidence="9">2.7.2.7</ecNumber>
    </recommendedName>
    <alternativeName>
        <fullName evidence="9">Branched-chain carboxylic acid kinase</fullName>
    </alternativeName>
</protein>
<dbReference type="PRINTS" id="PR00471">
    <property type="entry name" value="ACETATEKNASE"/>
</dbReference>
<evidence type="ECO:0000313" key="12">
    <source>
        <dbReference type="Proteomes" id="UP001600943"/>
    </source>
</evidence>
<evidence type="ECO:0000313" key="11">
    <source>
        <dbReference type="EMBL" id="GAA6406734.1"/>
    </source>
</evidence>